<dbReference type="PANTHER" id="PTHR33741">
    <property type="entry name" value="TRANSMEMBRANE PROTEIN DDB_G0269096-RELATED"/>
    <property type="match status" value="1"/>
</dbReference>
<dbReference type="PANTHER" id="PTHR33741:SF5">
    <property type="entry name" value="TRANSMEMBRANE PROTEIN DDB_G0269096-RELATED"/>
    <property type="match status" value="1"/>
</dbReference>
<dbReference type="InterPro" id="IPR058581">
    <property type="entry name" value="TM_HPP"/>
</dbReference>
<reference evidence="3 4" key="1">
    <citation type="submission" date="2020-08" db="EMBL/GenBank/DDBJ databases">
        <title>Genomic Encyclopedia of Type Strains, Phase IV (KMG-IV): sequencing the most valuable type-strain genomes for metagenomic binning, comparative biology and taxonomic classification.</title>
        <authorList>
            <person name="Goeker M."/>
        </authorList>
    </citation>
    <scope>NUCLEOTIDE SEQUENCE [LARGE SCALE GENOMIC DNA]</scope>
    <source>
        <strain evidence="3 4">DSM 7050</strain>
    </source>
</reference>
<organism evidence="3 4">
    <name type="scientific">Aminobacter niigataensis</name>
    <dbReference type="NCBI Taxonomy" id="83265"/>
    <lineage>
        <taxon>Bacteria</taxon>
        <taxon>Pseudomonadati</taxon>
        <taxon>Pseudomonadota</taxon>
        <taxon>Alphaproteobacteria</taxon>
        <taxon>Hyphomicrobiales</taxon>
        <taxon>Phyllobacteriaceae</taxon>
        <taxon>Aminobacter</taxon>
    </lineage>
</organism>
<feature type="transmembrane region" description="Helical" evidence="1">
    <location>
        <begin position="106"/>
        <end position="124"/>
    </location>
</feature>
<evidence type="ECO:0000256" key="1">
    <source>
        <dbReference type="SAM" id="Phobius"/>
    </source>
</evidence>
<feature type="domain" description="HPP transmembrane region" evidence="2">
    <location>
        <begin position="26"/>
        <end position="173"/>
    </location>
</feature>
<evidence type="ECO:0000313" key="3">
    <source>
        <dbReference type="EMBL" id="MBB4650013.1"/>
    </source>
</evidence>
<keyword evidence="1" id="KW-0812">Transmembrane</keyword>
<proteinExistence type="predicted"/>
<dbReference type="Proteomes" id="UP000539538">
    <property type="component" value="Unassembled WGS sequence"/>
</dbReference>
<dbReference type="EMBL" id="JACHOT010000001">
    <property type="protein sequence ID" value="MBB4650013.1"/>
    <property type="molecule type" value="Genomic_DNA"/>
</dbReference>
<gene>
    <name evidence="3" type="ORF">GGQ99_001735</name>
</gene>
<evidence type="ECO:0000259" key="2">
    <source>
        <dbReference type="Pfam" id="PF04982"/>
    </source>
</evidence>
<dbReference type="InterPro" id="IPR007065">
    <property type="entry name" value="HPP"/>
</dbReference>
<comment type="caution">
    <text evidence="3">The sequence shown here is derived from an EMBL/GenBank/DDBJ whole genome shotgun (WGS) entry which is preliminary data.</text>
</comment>
<keyword evidence="1" id="KW-0472">Membrane</keyword>
<feature type="transmembrane region" description="Helical" evidence="1">
    <location>
        <begin position="38"/>
        <end position="68"/>
    </location>
</feature>
<feature type="transmembrane region" description="Helical" evidence="1">
    <location>
        <begin position="80"/>
        <end position="100"/>
    </location>
</feature>
<feature type="transmembrane region" description="Helical" evidence="1">
    <location>
        <begin position="145"/>
        <end position="166"/>
    </location>
</feature>
<protein>
    <submittedName>
        <fullName evidence="3">CBS-domain-containing membrane protein</fullName>
    </submittedName>
</protein>
<sequence>MEQTVRLEPTMRRHIRTLTARHEPQGQFLSHLKSGSGAVVGMATVGGLASVTGLPMLIAPLGATAVLLFGQPASPLAQPINIFAGYFIATLIGVAAAMTFPGLWEVSAVAVGVSIALMLMFRVTHPPAGAIPLVATASPYQGGTLFVVILLGCVSLLVLALVHHWIPPRAQYPRRVD</sequence>
<evidence type="ECO:0000313" key="4">
    <source>
        <dbReference type="Proteomes" id="UP000539538"/>
    </source>
</evidence>
<accession>A0ABR6KZP0</accession>
<keyword evidence="4" id="KW-1185">Reference proteome</keyword>
<keyword evidence="1" id="KW-1133">Transmembrane helix</keyword>
<name>A0ABR6KZP0_9HYPH</name>
<dbReference type="RefSeq" id="WP_318762060.1">
    <property type="nucleotide sequence ID" value="NZ_BAAAVZ010000003.1"/>
</dbReference>
<dbReference type="Pfam" id="PF04982">
    <property type="entry name" value="TM_HPP"/>
    <property type="match status" value="1"/>
</dbReference>